<protein>
    <recommendedName>
        <fullName evidence="3">Rap1a immunity protein domain-containing protein</fullName>
    </recommendedName>
</protein>
<dbReference type="EMBL" id="NTFI01000013">
    <property type="protein sequence ID" value="PHQ23593.1"/>
    <property type="molecule type" value="Genomic_DNA"/>
</dbReference>
<gene>
    <name evidence="1" type="ORF">CLH62_20130</name>
</gene>
<dbReference type="AlphaFoldDB" id="A0A2G1VA13"/>
<accession>A0A2G1VA13</accession>
<keyword evidence="2" id="KW-1185">Reference proteome</keyword>
<name>A0A2G1VA13_9GAMM</name>
<dbReference type="Proteomes" id="UP000229044">
    <property type="component" value="Unassembled WGS sequence"/>
</dbReference>
<comment type="caution">
    <text evidence="1">The sequence shown here is derived from an EMBL/GenBank/DDBJ whole genome shotgun (WGS) entry which is preliminary data.</text>
</comment>
<organism evidence="1 2">
    <name type="scientific">Marinobacter guineae</name>
    <dbReference type="NCBI Taxonomy" id="432303"/>
    <lineage>
        <taxon>Bacteria</taxon>
        <taxon>Pseudomonadati</taxon>
        <taxon>Pseudomonadota</taxon>
        <taxon>Gammaproteobacteria</taxon>
        <taxon>Pseudomonadales</taxon>
        <taxon>Marinobacteraceae</taxon>
        <taxon>Marinobacter</taxon>
    </lineage>
</organism>
<reference evidence="1 2" key="1">
    <citation type="submission" date="2017-09" db="EMBL/GenBank/DDBJ databases">
        <title>The draft genome sequences of Marinobacter guineae M3B.</title>
        <authorList>
            <person name="Cao J."/>
        </authorList>
    </citation>
    <scope>NUCLEOTIDE SEQUENCE [LARGE SCALE GENOMIC DNA]</scope>
    <source>
        <strain evidence="1 2">M3B</strain>
    </source>
</reference>
<sequence length="120" mass="13486">MIEMLKGIVGFGCGLALILSSPIVWSEQNVYDIQTIKEVTSVSKINAVCLEDLTKGNLDSVSIEQQGLCSCVSFQLVQTLSFKEYRQIERNIFSGNKHWTDTEAISRVRPRLREACNWTG</sequence>
<evidence type="ECO:0000313" key="2">
    <source>
        <dbReference type="Proteomes" id="UP000229044"/>
    </source>
</evidence>
<proteinExistence type="predicted"/>
<evidence type="ECO:0000313" key="1">
    <source>
        <dbReference type="EMBL" id="PHQ23593.1"/>
    </source>
</evidence>
<evidence type="ECO:0008006" key="3">
    <source>
        <dbReference type="Google" id="ProtNLM"/>
    </source>
</evidence>